<keyword evidence="2" id="KW-1185">Reference proteome</keyword>
<proteinExistence type="predicted"/>
<evidence type="ECO:0000313" key="1">
    <source>
        <dbReference type="EMBL" id="GAA0483062.1"/>
    </source>
</evidence>
<name>A0ABP3KSA1_9BACI</name>
<evidence type="ECO:0008006" key="3">
    <source>
        <dbReference type="Google" id="ProtNLM"/>
    </source>
</evidence>
<evidence type="ECO:0000313" key="2">
    <source>
        <dbReference type="Proteomes" id="UP001500880"/>
    </source>
</evidence>
<dbReference type="RefSeq" id="WP_343837190.1">
    <property type="nucleotide sequence ID" value="NZ_BAAADO010000001.1"/>
</dbReference>
<dbReference type="Proteomes" id="UP001500880">
    <property type="component" value="Unassembled WGS sequence"/>
</dbReference>
<gene>
    <name evidence="1" type="ORF">GCM10008986_05060</name>
</gene>
<reference evidence="2" key="1">
    <citation type="journal article" date="2019" name="Int. J. Syst. Evol. Microbiol.">
        <title>The Global Catalogue of Microorganisms (GCM) 10K type strain sequencing project: providing services to taxonomists for standard genome sequencing and annotation.</title>
        <authorList>
            <consortium name="The Broad Institute Genomics Platform"/>
            <consortium name="The Broad Institute Genome Sequencing Center for Infectious Disease"/>
            <person name="Wu L."/>
            <person name="Ma J."/>
        </authorList>
    </citation>
    <scope>NUCLEOTIDE SEQUENCE [LARGE SCALE GENOMIC DNA]</scope>
    <source>
        <strain evidence="2">JCM 12389</strain>
    </source>
</reference>
<organism evidence="1 2">
    <name type="scientific">Salinibacillus aidingensis</name>
    <dbReference type="NCBI Taxonomy" id="237684"/>
    <lineage>
        <taxon>Bacteria</taxon>
        <taxon>Bacillati</taxon>
        <taxon>Bacillota</taxon>
        <taxon>Bacilli</taxon>
        <taxon>Bacillales</taxon>
        <taxon>Bacillaceae</taxon>
        <taxon>Salinibacillus</taxon>
    </lineage>
</organism>
<protein>
    <recommendedName>
        <fullName evidence="3">KTSC domain-containing protein</fullName>
    </recommendedName>
</protein>
<accession>A0ABP3KSA1</accession>
<sequence>MKKTSFDQDLWGLTQFNEIGYDKCQGKLFIFYFSGTILEFQEVTEEDVFKIITSPNKEDLVENAFKKCFPFVHHQSQAALSG</sequence>
<dbReference type="EMBL" id="BAAADO010000001">
    <property type="protein sequence ID" value="GAA0483062.1"/>
    <property type="molecule type" value="Genomic_DNA"/>
</dbReference>
<comment type="caution">
    <text evidence="1">The sequence shown here is derived from an EMBL/GenBank/DDBJ whole genome shotgun (WGS) entry which is preliminary data.</text>
</comment>